<reference evidence="1 2" key="1">
    <citation type="journal article" date="2014" name="BMC Genomics">
        <title>Comparison of environmental and isolate Sulfobacillus genomes reveals diverse carbon, sulfur, nitrogen, and hydrogen metabolisms.</title>
        <authorList>
            <person name="Justice N.B."/>
            <person name="Norman A."/>
            <person name="Brown C.T."/>
            <person name="Singh A."/>
            <person name="Thomas B.C."/>
            <person name="Banfield J.F."/>
        </authorList>
    </citation>
    <scope>NUCLEOTIDE SEQUENCE [LARGE SCALE GENOMIC DNA]</scope>
    <source>
        <strain evidence="1">AMDSBA4</strain>
    </source>
</reference>
<accession>A0A2T2XL87</accession>
<sequence>MPSRRTTYSNLGQKLPTNITWTHKPKLPTLNCSSPLMFRRFQISADQILKFYLAVVEAMLADLPLGAALNQTRVPDAPHPEISHRKVAASYIGLLSQDVFFGSFDGQKSG</sequence>
<dbReference type="EMBL" id="PXYW01000003">
    <property type="protein sequence ID" value="PSR35188.1"/>
    <property type="molecule type" value="Genomic_DNA"/>
</dbReference>
<gene>
    <name evidence="1" type="ORF">C7B46_01905</name>
</gene>
<name>A0A2T2XL87_9FIRM</name>
<dbReference type="Proteomes" id="UP000242972">
    <property type="component" value="Unassembled WGS sequence"/>
</dbReference>
<proteinExistence type="predicted"/>
<evidence type="ECO:0000313" key="2">
    <source>
        <dbReference type="Proteomes" id="UP000242972"/>
    </source>
</evidence>
<dbReference type="AlphaFoldDB" id="A0A2T2XL87"/>
<protein>
    <submittedName>
        <fullName evidence="1">Uncharacterized protein</fullName>
    </submittedName>
</protein>
<comment type="caution">
    <text evidence="1">The sequence shown here is derived from an EMBL/GenBank/DDBJ whole genome shotgun (WGS) entry which is preliminary data.</text>
</comment>
<organism evidence="1 2">
    <name type="scientific">Sulfobacillus benefaciens</name>
    <dbReference type="NCBI Taxonomy" id="453960"/>
    <lineage>
        <taxon>Bacteria</taxon>
        <taxon>Bacillati</taxon>
        <taxon>Bacillota</taxon>
        <taxon>Clostridia</taxon>
        <taxon>Eubacteriales</taxon>
        <taxon>Clostridiales Family XVII. Incertae Sedis</taxon>
        <taxon>Sulfobacillus</taxon>
    </lineage>
</organism>
<evidence type="ECO:0000313" key="1">
    <source>
        <dbReference type="EMBL" id="PSR35188.1"/>
    </source>
</evidence>